<gene>
    <name evidence="1" type="ORF">PAECIP111891_03180</name>
</gene>
<reference evidence="1" key="1">
    <citation type="submission" date="2022-01" db="EMBL/GenBank/DDBJ databases">
        <authorList>
            <person name="Criscuolo A."/>
        </authorList>
    </citation>
    <scope>NUCLEOTIDE SEQUENCE</scope>
    <source>
        <strain evidence="1">CIP111891</strain>
    </source>
</reference>
<sequence length="107" mass="12611">MAEHIFEYAWSVKKPSPEDHSWSYQKACEHCLKAIEEQYGVDWRISDIRFEDLNRETHTRGATPTKPKQWKCTHKVRAYFKAEHRGQTDSIDNPYIDTALTANVELE</sequence>
<protein>
    <submittedName>
        <fullName evidence="1">Uncharacterized protein</fullName>
    </submittedName>
</protein>
<evidence type="ECO:0000313" key="1">
    <source>
        <dbReference type="EMBL" id="CAH1208232.1"/>
    </source>
</evidence>
<keyword evidence="2" id="KW-1185">Reference proteome</keyword>
<comment type="caution">
    <text evidence="1">The sequence shown here is derived from an EMBL/GenBank/DDBJ whole genome shotgun (WGS) entry which is preliminary data.</text>
</comment>
<dbReference type="RefSeq" id="WP_236288564.1">
    <property type="nucleotide sequence ID" value="NZ_CAKMMW010000008.1"/>
</dbReference>
<evidence type="ECO:0000313" key="2">
    <source>
        <dbReference type="Proteomes" id="UP000838821"/>
    </source>
</evidence>
<dbReference type="Proteomes" id="UP000838821">
    <property type="component" value="Unassembled WGS sequence"/>
</dbReference>
<name>A0ABM9CA61_9BACL</name>
<organism evidence="1 2">
    <name type="scientific">Paenibacillus allorhizoplanae</name>
    <dbReference type="NCBI Taxonomy" id="2905648"/>
    <lineage>
        <taxon>Bacteria</taxon>
        <taxon>Bacillati</taxon>
        <taxon>Bacillota</taxon>
        <taxon>Bacilli</taxon>
        <taxon>Bacillales</taxon>
        <taxon>Paenibacillaceae</taxon>
        <taxon>Paenibacillus</taxon>
    </lineage>
</organism>
<dbReference type="EMBL" id="CAKMMW010000008">
    <property type="protein sequence ID" value="CAH1208232.1"/>
    <property type="molecule type" value="Genomic_DNA"/>
</dbReference>
<accession>A0ABM9CA61</accession>
<proteinExistence type="predicted"/>